<evidence type="ECO:0008006" key="4">
    <source>
        <dbReference type="Google" id="ProtNLM"/>
    </source>
</evidence>
<evidence type="ECO:0000256" key="1">
    <source>
        <dbReference type="SAM" id="SignalP"/>
    </source>
</evidence>
<proteinExistence type="predicted"/>
<organism evidence="2 3">
    <name type="scientific">Cupriavidus basilensis</name>
    <dbReference type="NCBI Taxonomy" id="68895"/>
    <lineage>
        <taxon>Bacteria</taxon>
        <taxon>Pseudomonadati</taxon>
        <taxon>Pseudomonadota</taxon>
        <taxon>Betaproteobacteria</taxon>
        <taxon>Burkholderiales</taxon>
        <taxon>Burkholderiaceae</taxon>
        <taxon>Cupriavidus</taxon>
    </lineage>
</organism>
<dbReference type="Proteomes" id="UP001216674">
    <property type="component" value="Unassembled WGS sequence"/>
</dbReference>
<dbReference type="EMBL" id="JARJLM010000199">
    <property type="protein sequence ID" value="MDF3833597.1"/>
    <property type="molecule type" value="Genomic_DNA"/>
</dbReference>
<protein>
    <recommendedName>
        <fullName evidence="4">Type IV fimbrial biogenesis protein PilX</fullName>
    </recommendedName>
</protein>
<keyword evidence="3" id="KW-1185">Reference proteome</keyword>
<sequence length="171" mass="17869">MLIILLAILVSAVSLLRSGAVSGTTAGNVAFKEAASQAADLALTAAKAMLDEVASPDATDTGKQYYATTGTFTSDQNGLPDVNWADTTGFPQVKVTNGGLQYQYVVERLCSSTPVTDPYGQCTARAKAVQGPSSNQVGSTPLQLPQVAYRVTVHVTSPRSGETFVQAILNR</sequence>
<keyword evidence="1" id="KW-0732">Signal</keyword>
<feature type="chain" id="PRO_5046155050" description="Type IV fimbrial biogenesis protein PilX" evidence="1">
    <location>
        <begin position="23"/>
        <end position="171"/>
    </location>
</feature>
<evidence type="ECO:0000313" key="3">
    <source>
        <dbReference type="Proteomes" id="UP001216674"/>
    </source>
</evidence>
<reference evidence="2 3" key="1">
    <citation type="submission" date="2023-03" db="EMBL/GenBank/DDBJ databases">
        <title>Draft assemblies of triclosan tolerant bacteria isolated from returned activated sludge.</title>
        <authorList>
            <person name="Van Hamelsveld S."/>
        </authorList>
    </citation>
    <scope>NUCLEOTIDE SEQUENCE [LARGE SCALE GENOMIC DNA]</scope>
    <source>
        <strain evidence="2 3">GW210010_S58</strain>
    </source>
</reference>
<name>A0ABT6ALY8_9BURK</name>
<evidence type="ECO:0000313" key="2">
    <source>
        <dbReference type="EMBL" id="MDF3833597.1"/>
    </source>
</evidence>
<feature type="signal peptide" evidence="1">
    <location>
        <begin position="1"/>
        <end position="22"/>
    </location>
</feature>
<gene>
    <name evidence="2" type="ORF">P3W85_11645</name>
</gene>
<dbReference type="RefSeq" id="WP_276264907.1">
    <property type="nucleotide sequence ID" value="NZ_JARJLM010000199.1"/>
</dbReference>
<accession>A0ABT6ALY8</accession>
<comment type="caution">
    <text evidence="2">The sequence shown here is derived from an EMBL/GenBank/DDBJ whole genome shotgun (WGS) entry which is preliminary data.</text>
</comment>